<name>A0A836GCG3_9TRYP</name>
<feature type="domain" description="SAP" evidence="2">
    <location>
        <begin position="180"/>
        <end position="214"/>
    </location>
</feature>
<dbReference type="SMART" id="SM00513">
    <property type="entry name" value="SAP"/>
    <property type="match status" value="1"/>
</dbReference>
<dbReference type="PROSITE" id="PS50800">
    <property type="entry name" value="SAP"/>
    <property type="match status" value="1"/>
</dbReference>
<dbReference type="EMBL" id="JAFHLR010000036">
    <property type="protein sequence ID" value="KAG5464567.1"/>
    <property type="molecule type" value="Genomic_DNA"/>
</dbReference>
<dbReference type="InterPro" id="IPR036361">
    <property type="entry name" value="SAP_dom_sf"/>
</dbReference>
<dbReference type="RefSeq" id="XP_067058198.1">
    <property type="nucleotide sequence ID" value="XM_067202097.1"/>
</dbReference>
<accession>A0A836GCG3</accession>
<dbReference type="InterPro" id="IPR003034">
    <property type="entry name" value="SAP_dom"/>
</dbReference>
<evidence type="ECO:0000256" key="1">
    <source>
        <dbReference type="SAM" id="MobiDB-lite"/>
    </source>
</evidence>
<proteinExistence type="predicted"/>
<dbReference type="Pfam" id="PF02037">
    <property type="entry name" value="SAP"/>
    <property type="match status" value="1"/>
</dbReference>
<evidence type="ECO:0000259" key="2">
    <source>
        <dbReference type="PROSITE" id="PS50800"/>
    </source>
</evidence>
<feature type="region of interest" description="Disordered" evidence="1">
    <location>
        <begin position="295"/>
        <end position="323"/>
    </location>
</feature>
<dbReference type="SMR" id="A0A836GCG3"/>
<dbReference type="SUPFAM" id="SSF68906">
    <property type="entry name" value="SAP domain"/>
    <property type="match status" value="1"/>
</dbReference>
<comment type="caution">
    <text evidence="3">The sequence shown here is derived from an EMBL/GenBank/DDBJ whole genome shotgun (WGS) entry which is preliminary data.</text>
</comment>
<feature type="compositionally biased region" description="Low complexity" evidence="1">
    <location>
        <begin position="126"/>
        <end position="140"/>
    </location>
</feature>
<sequence length="323" mass="34492">MDSVKRRLVYVADESEVLLHELSGTPPARSSRLTRLLVPLSPPTSARESPHSLSPLPRPIGTTAQAASALTADTALLVSYDGFLLTDGNGRFSTPRDATQAASIRDALKTCRAFLKGFLDAARAQSASTESSGSGTSSSTYMEEEDSDLEVSSSDDSPAPRRRAAKAAKAPQPHGPRRSPSHMTVAELKELLRDHGLSVSGNKACLVKRAQTLQRGHESKNVIDTPPVNSDKSGEVLRSSLSDCISLNSGVSLPFPPSSPPLLKMLSPNSHTSEDKNSGIWGALVHAGSRLFRGGGRASWGFRTRSPEDSDDASLSKRRRLDK</sequence>
<evidence type="ECO:0000313" key="4">
    <source>
        <dbReference type="Proteomes" id="UP000674143"/>
    </source>
</evidence>
<organism evidence="3 4">
    <name type="scientific">Leishmania orientalis</name>
    <dbReference type="NCBI Taxonomy" id="2249476"/>
    <lineage>
        <taxon>Eukaryota</taxon>
        <taxon>Discoba</taxon>
        <taxon>Euglenozoa</taxon>
        <taxon>Kinetoplastea</taxon>
        <taxon>Metakinetoplastina</taxon>
        <taxon>Trypanosomatida</taxon>
        <taxon>Trypanosomatidae</taxon>
        <taxon>Leishmaniinae</taxon>
        <taxon>Leishmania</taxon>
    </lineage>
</organism>
<reference evidence="4" key="1">
    <citation type="journal article" date="2021" name="Microbiol. Resour. Announc.">
        <title>LGAAP: Leishmaniinae Genome Assembly and Annotation Pipeline.</title>
        <authorList>
            <person name="Almutairi H."/>
            <person name="Urbaniak M.D."/>
            <person name="Bates M.D."/>
            <person name="Jariyapan N."/>
            <person name="Kwakye-Nuako G."/>
            <person name="Thomaz-Soccol V."/>
            <person name="Al-Salem W.S."/>
            <person name="Dillon R.J."/>
            <person name="Bates P.A."/>
            <person name="Gatherer D."/>
        </authorList>
    </citation>
    <scope>NUCLEOTIDE SEQUENCE [LARGE SCALE GENOMIC DNA]</scope>
</reference>
<dbReference type="GeneID" id="92356031"/>
<dbReference type="Gene3D" id="1.10.720.30">
    <property type="entry name" value="SAP domain"/>
    <property type="match status" value="1"/>
</dbReference>
<dbReference type="Proteomes" id="UP000674143">
    <property type="component" value="Unassembled WGS sequence"/>
</dbReference>
<protein>
    <recommendedName>
        <fullName evidence="2">SAP domain-containing protein</fullName>
    </recommendedName>
</protein>
<dbReference type="KEGG" id="loi:92356031"/>
<evidence type="ECO:0000313" key="3">
    <source>
        <dbReference type="EMBL" id="KAG5464567.1"/>
    </source>
</evidence>
<dbReference type="AlphaFoldDB" id="A0A836GCG3"/>
<gene>
    <name evidence="3" type="ORF">LSCM4_00005</name>
</gene>
<keyword evidence="4" id="KW-1185">Reference proteome</keyword>
<reference evidence="4" key="2">
    <citation type="journal article" date="2021" name="Sci. Data">
        <title>Chromosome-scale genome sequencing, assembly and annotation of six genomes from subfamily Leishmaniinae.</title>
        <authorList>
            <person name="Almutairi H."/>
            <person name="Urbaniak M.D."/>
            <person name="Bates M.D."/>
            <person name="Jariyapan N."/>
            <person name="Kwakye-Nuako G."/>
            <person name="Thomaz Soccol V."/>
            <person name="Al-Salem W.S."/>
            <person name="Dillon R.J."/>
            <person name="Bates P.A."/>
            <person name="Gatherer D."/>
        </authorList>
    </citation>
    <scope>NUCLEOTIDE SEQUENCE [LARGE SCALE GENOMIC DNA]</scope>
</reference>
<feature type="region of interest" description="Disordered" evidence="1">
    <location>
        <begin position="125"/>
        <end position="182"/>
    </location>
</feature>